<keyword evidence="2" id="KW-1185">Reference proteome</keyword>
<name>A0AAV4MLL5_CAEEX</name>
<evidence type="ECO:0000313" key="1">
    <source>
        <dbReference type="EMBL" id="GIX73142.1"/>
    </source>
</evidence>
<reference evidence="1 2" key="1">
    <citation type="submission" date="2021-06" db="EMBL/GenBank/DDBJ databases">
        <title>Caerostris extrusa draft genome.</title>
        <authorList>
            <person name="Kono N."/>
            <person name="Arakawa K."/>
        </authorList>
    </citation>
    <scope>NUCLEOTIDE SEQUENCE [LARGE SCALE GENOMIC DNA]</scope>
</reference>
<dbReference type="EMBL" id="BPLR01002376">
    <property type="protein sequence ID" value="GIX73142.1"/>
    <property type="molecule type" value="Genomic_DNA"/>
</dbReference>
<dbReference type="AlphaFoldDB" id="A0AAV4MLL5"/>
<accession>A0AAV4MLL5</accession>
<dbReference type="Proteomes" id="UP001054945">
    <property type="component" value="Unassembled WGS sequence"/>
</dbReference>
<protein>
    <submittedName>
        <fullName evidence="1">Uncharacterized protein</fullName>
    </submittedName>
</protein>
<sequence>MTGSGEDYSRRWGWGKKVYGSISTGARAGLPWCALQQGRAVNGPPGISLPLLHRVSGARPLWVVRNREEPGVAEAQDGDENLWW</sequence>
<proteinExistence type="predicted"/>
<evidence type="ECO:0000313" key="2">
    <source>
        <dbReference type="Proteomes" id="UP001054945"/>
    </source>
</evidence>
<organism evidence="1 2">
    <name type="scientific">Caerostris extrusa</name>
    <name type="common">Bark spider</name>
    <name type="synonym">Caerostris bankana</name>
    <dbReference type="NCBI Taxonomy" id="172846"/>
    <lineage>
        <taxon>Eukaryota</taxon>
        <taxon>Metazoa</taxon>
        <taxon>Ecdysozoa</taxon>
        <taxon>Arthropoda</taxon>
        <taxon>Chelicerata</taxon>
        <taxon>Arachnida</taxon>
        <taxon>Araneae</taxon>
        <taxon>Araneomorphae</taxon>
        <taxon>Entelegynae</taxon>
        <taxon>Araneoidea</taxon>
        <taxon>Araneidae</taxon>
        <taxon>Caerostris</taxon>
    </lineage>
</organism>
<comment type="caution">
    <text evidence="1">The sequence shown here is derived from an EMBL/GenBank/DDBJ whole genome shotgun (WGS) entry which is preliminary data.</text>
</comment>
<gene>
    <name evidence="1" type="ORF">CEXT_690581</name>
</gene>